<comment type="caution">
    <text evidence="1">The sequence shown here is derived from an EMBL/GenBank/DDBJ whole genome shotgun (WGS) entry which is preliminary data.</text>
</comment>
<accession>A0A6H9WPN9</accession>
<name>A0A6H9WPN9_9MICO</name>
<dbReference type="OrthoDB" id="5198261at2"/>
<evidence type="ECO:0008006" key="3">
    <source>
        <dbReference type="Google" id="ProtNLM"/>
    </source>
</evidence>
<gene>
    <name evidence="1" type="ORF">F8O04_05650</name>
</gene>
<sequence length="121" mass="12708">MRTSKAAVTTAADAVGAVSTVLGSLLVLTPNTAARQLRLPGSRENRHRALGAADLGLGIAILVGRSAQWRWIAVAARSLLHLVFAREYFRGGNRVGAGAMGMLFVIDAGIANGLRETNRTV</sequence>
<proteinExistence type="predicted"/>
<keyword evidence="2" id="KW-1185">Reference proteome</keyword>
<protein>
    <recommendedName>
        <fullName evidence="3">DUF4267 domain-containing protein</fullName>
    </recommendedName>
</protein>
<dbReference type="RefSeq" id="WP_158028307.1">
    <property type="nucleotide sequence ID" value="NZ_BMHG01000001.1"/>
</dbReference>
<organism evidence="1 2">
    <name type="scientific">Pseudoclavibacter endophyticus</name>
    <dbReference type="NCBI Taxonomy" id="1778590"/>
    <lineage>
        <taxon>Bacteria</taxon>
        <taxon>Bacillati</taxon>
        <taxon>Actinomycetota</taxon>
        <taxon>Actinomycetes</taxon>
        <taxon>Micrococcales</taxon>
        <taxon>Microbacteriaceae</taxon>
        <taxon>Pseudoclavibacter</taxon>
    </lineage>
</organism>
<evidence type="ECO:0000313" key="1">
    <source>
        <dbReference type="EMBL" id="KAB1649721.1"/>
    </source>
</evidence>
<dbReference type="EMBL" id="WBJY01000001">
    <property type="protein sequence ID" value="KAB1649721.1"/>
    <property type="molecule type" value="Genomic_DNA"/>
</dbReference>
<dbReference type="AlphaFoldDB" id="A0A6H9WPN9"/>
<dbReference type="Proteomes" id="UP000431744">
    <property type="component" value="Unassembled WGS sequence"/>
</dbReference>
<evidence type="ECO:0000313" key="2">
    <source>
        <dbReference type="Proteomes" id="UP000431744"/>
    </source>
</evidence>
<reference evidence="1 2" key="1">
    <citation type="submission" date="2019-09" db="EMBL/GenBank/DDBJ databases">
        <title>Phylogeny of genus Pseudoclavibacter and closely related genus.</title>
        <authorList>
            <person name="Li Y."/>
        </authorList>
    </citation>
    <scope>NUCLEOTIDE SEQUENCE [LARGE SCALE GENOMIC DNA]</scope>
    <source>
        <strain evidence="1 2">EGI 60007</strain>
    </source>
</reference>